<protein>
    <submittedName>
        <fullName evidence="1">Uncharacterized protein</fullName>
    </submittedName>
</protein>
<dbReference type="EMBL" id="JAVDWE010000022">
    <property type="protein sequence ID" value="MDR7097297.1"/>
    <property type="molecule type" value="Genomic_DNA"/>
</dbReference>
<evidence type="ECO:0000313" key="1">
    <source>
        <dbReference type="EMBL" id="MDR7097297.1"/>
    </source>
</evidence>
<proteinExistence type="predicted"/>
<comment type="caution">
    <text evidence="1">The sequence shown here is derived from an EMBL/GenBank/DDBJ whole genome shotgun (WGS) entry which is preliminary data.</text>
</comment>
<reference evidence="1 2" key="1">
    <citation type="submission" date="2023-07" db="EMBL/GenBank/DDBJ databases">
        <title>Sorghum-associated microbial communities from plants grown in Nebraska, USA.</title>
        <authorList>
            <person name="Schachtman D."/>
        </authorList>
    </citation>
    <scope>NUCLEOTIDE SEQUENCE [LARGE SCALE GENOMIC DNA]</scope>
    <source>
        <strain evidence="1 2">BE240</strain>
    </source>
</reference>
<keyword evidence="2" id="KW-1185">Reference proteome</keyword>
<sequence length="99" mass="10765">MDTSTLLFAMTETLAGVALHARRLSIEKREGVLLRVFTGLCGARTAVTAILKRSTLIHLLVADSRPQDSCSPKLAQCLRDAGREVRLTCGRLVPCMVRG</sequence>
<evidence type="ECO:0000313" key="2">
    <source>
        <dbReference type="Proteomes" id="UP001265550"/>
    </source>
</evidence>
<accession>A0ABU1VIN9</accession>
<name>A0ABU1VIN9_9BURK</name>
<dbReference type="Proteomes" id="UP001265550">
    <property type="component" value="Unassembled WGS sequence"/>
</dbReference>
<gene>
    <name evidence="1" type="ORF">J2X09_005071</name>
</gene>
<organism evidence="1 2">
    <name type="scientific">Hydrogenophaga laconesensis</name>
    <dbReference type="NCBI Taxonomy" id="1805971"/>
    <lineage>
        <taxon>Bacteria</taxon>
        <taxon>Pseudomonadati</taxon>
        <taxon>Pseudomonadota</taxon>
        <taxon>Betaproteobacteria</taxon>
        <taxon>Burkholderiales</taxon>
        <taxon>Comamonadaceae</taxon>
        <taxon>Hydrogenophaga</taxon>
    </lineage>
</organism>